<dbReference type="Proteomes" id="UP000837801">
    <property type="component" value="Unassembled WGS sequence"/>
</dbReference>
<organism evidence="9 10">
    <name type="scientific">[Candida] railenensis</name>
    <dbReference type="NCBI Taxonomy" id="45579"/>
    <lineage>
        <taxon>Eukaryota</taxon>
        <taxon>Fungi</taxon>
        <taxon>Dikarya</taxon>
        <taxon>Ascomycota</taxon>
        <taxon>Saccharomycotina</taxon>
        <taxon>Pichiomycetes</taxon>
        <taxon>Debaryomycetaceae</taxon>
        <taxon>Kurtzmaniella</taxon>
    </lineage>
</organism>
<keyword evidence="2 6" id="KW-0547">Nucleotide-binding</keyword>
<evidence type="ECO:0000256" key="2">
    <source>
        <dbReference type="ARBA" id="ARBA00022741"/>
    </source>
</evidence>
<name>A0A9P0QRP4_9ASCO</name>
<keyword evidence="3" id="KW-0472">Membrane</keyword>
<proteinExistence type="inferred from homology"/>
<evidence type="ECO:0000259" key="8">
    <source>
        <dbReference type="SMART" id="SM00382"/>
    </source>
</evidence>
<dbReference type="PANTHER" id="PTHR45644">
    <property type="entry name" value="AAA ATPASE, PUTATIVE (AFU_ORTHOLOGUE AFUA_2G12920)-RELATED-RELATED"/>
    <property type="match status" value="1"/>
</dbReference>
<keyword evidence="10" id="KW-1185">Reference proteome</keyword>
<evidence type="ECO:0000313" key="9">
    <source>
        <dbReference type="EMBL" id="CAH2353733.1"/>
    </source>
</evidence>
<dbReference type="SUPFAM" id="SSF52540">
    <property type="entry name" value="P-loop containing nucleoside triphosphate hydrolases"/>
    <property type="match status" value="1"/>
</dbReference>
<sequence>MQYVHFHKPKSKKPETPKHEKEQLHIASKRLDTTRSFLLVLKRAMNKLKIDLGKFKVDLKLLGDLFFLTGAGLSMYYLVNHLLNESSPGNENTIKARESKKKSSNILKKIQSSNPNLQNLTFDEYEKNLLNSLIIPEDISVTFDDIGGLQSIIEDLRESVILPLTEPHIFATHSSLIQSPKGVLFHGPPGCGKTMLAKAIAKESGAFFLSIRMSTIMDKWYGESNKIVDAIFSLANKLQPCIIFIDEIDSFLRDRSSTDHEVSSMLKAEFMTLWDGLVSNGQIMVMGATNRQNDIDSAFLRRLPKKFAIGKPNSQQRRSILNKILSSTELDPVEFNLDYIVNHSQGMSGSDLKELSREAALSAMREFIRKNYKNGKKLDSPVDDKGSVRPLRTSDFFPELAEIPPSNID</sequence>
<feature type="region of interest" description="Disordered" evidence="7">
    <location>
        <begin position="1"/>
        <end position="23"/>
    </location>
</feature>
<dbReference type="AlphaFoldDB" id="A0A9P0QRP4"/>
<dbReference type="GO" id="GO:0016887">
    <property type="term" value="F:ATP hydrolysis activity"/>
    <property type="evidence" value="ECO:0007669"/>
    <property type="project" value="InterPro"/>
</dbReference>
<dbReference type="InterPro" id="IPR003959">
    <property type="entry name" value="ATPase_AAA_core"/>
</dbReference>
<dbReference type="Pfam" id="PF00004">
    <property type="entry name" value="AAA"/>
    <property type="match status" value="1"/>
</dbReference>
<keyword evidence="9" id="KW-0812">Transmembrane</keyword>
<dbReference type="GO" id="GO:0140570">
    <property type="term" value="P:extraction of mislocalized protein from mitochondrial outer membrane"/>
    <property type="evidence" value="ECO:0007669"/>
    <property type="project" value="TreeGrafter"/>
</dbReference>
<dbReference type="EMBL" id="CAKXYY010000012">
    <property type="protein sequence ID" value="CAH2353733.1"/>
    <property type="molecule type" value="Genomic_DNA"/>
</dbReference>
<dbReference type="FunFam" id="3.40.50.300:FF:000538">
    <property type="entry name" value="ATPase family AAA domain-containing protein 1"/>
    <property type="match status" value="1"/>
</dbReference>
<dbReference type="InterPro" id="IPR051701">
    <property type="entry name" value="Mito_OM_Translocase_MSP1"/>
</dbReference>
<comment type="similarity">
    <text evidence="6">Belongs to the AAA ATPase family.</text>
</comment>
<evidence type="ECO:0000256" key="1">
    <source>
        <dbReference type="ARBA" id="ARBA00004572"/>
    </source>
</evidence>
<dbReference type="Gene3D" id="1.10.8.60">
    <property type="match status" value="1"/>
</dbReference>
<comment type="caution">
    <text evidence="9">The sequence shown here is derived from an EMBL/GenBank/DDBJ whole genome shotgun (WGS) entry which is preliminary data.</text>
</comment>
<dbReference type="Gene3D" id="3.40.50.300">
    <property type="entry name" value="P-loop containing nucleotide triphosphate hydrolases"/>
    <property type="match status" value="1"/>
</dbReference>
<keyword evidence="5" id="KW-0496">Mitochondrion</keyword>
<dbReference type="PANTHER" id="PTHR45644:SF3">
    <property type="entry name" value="FI08533P-RELATED"/>
    <property type="match status" value="1"/>
</dbReference>
<dbReference type="SMART" id="SM00382">
    <property type="entry name" value="AAA"/>
    <property type="match status" value="1"/>
</dbReference>
<keyword evidence="4 6" id="KW-0067">ATP-binding</keyword>
<evidence type="ECO:0000256" key="6">
    <source>
        <dbReference type="RuleBase" id="RU003651"/>
    </source>
</evidence>
<dbReference type="PROSITE" id="PS00674">
    <property type="entry name" value="AAA"/>
    <property type="match status" value="1"/>
</dbReference>
<evidence type="ECO:0000256" key="7">
    <source>
        <dbReference type="SAM" id="MobiDB-lite"/>
    </source>
</evidence>
<dbReference type="GO" id="GO:0005524">
    <property type="term" value="F:ATP binding"/>
    <property type="evidence" value="ECO:0007669"/>
    <property type="project" value="UniProtKB-KW"/>
</dbReference>
<dbReference type="GO" id="GO:0005741">
    <property type="term" value="C:mitochondrial outer membrane"/>
    <property type="evidence" value="ECO:0007669"/>
    <property type="project" value="UniProtKB-SubCell"/>
</dbReference>
<comment type="subcellular location">
    <subcellularLocation>
        <location evidence="1">Mitochondrion outer membrane</location>
        <topology evidence="1">Single-pass membrane protein</topology>
    </subcellularLocation>
</comment>
<feature type="compositionally biased region" description="Basic and acidic residues" evidence="7">
    <location>
        <begin position="12"/>
        <end position="23"/>
    </location>
</feature>
<reference evidence="9" key="1">
    <citation type="submission" date="2022-03" db="EMBL/GenBank/DDBJ databases">
        <authorList>
            <person name="Legras J.-L."/>
            <person name="Devillers H."/>
            <person name="Grondin C."/>
        </authorList>
    </citation>
    <scope>NUCLEOTIDE SEQUENCE</scope>
    <source>
        <strain evidence="9">CLIB 1423</strain>
    </source>
</reference>
<keyword evidence="3" id="KW-1000">Mitochondrion outer membrane</keyword>
<feature type="domain" description="AAA+ ATPase" evidence="8">
    <location>
        <begin position="179"/>
        <end position="313"/>
    </location>
</feature>
<evidence type="ECO:0000256" key="5">
    <source>
        <dbReference type="ARBA" id="ARBA00023128"/>
    </source>
</evidence>
<accession>A0A9P0QRP4</accession>
<protein>
    <submittedName>
        <fullName evidence="9">Outer mitochondrial transmembrane helix translocase</fullName>
    </submittedName>
</protein>
<evidence type="ECO:0000313" key="10">
    <source>
        <dbReference type="Proteomes" id="UP000837801"/>
    </source>
</evidence>
<dbReference type="Pfam" id="PF17862">
    <property type="entry name" value="AAA_lid_3"/>
    <property type="match status" value="1"/>
</dbReference>
<evidence type="ECO:0000256" key="3">
    <source>
        <dbReference type="ARBA" id="ARBA00022787"/>
    </source>
</evidence>
<dbReference type="InterPro" id="IPR027417">
    <property type="entry name" value="P-loop_NTPase"/>
</dbReference>
<dbReference type="InterPro" id="IPR003960">
    <property type="entry name" value="ATPase_AAA_CS"/>
</dbReference>
<dbReference type="GO" id="GO:0140567">
    <property type="term" value="F:membrane protein dislocase activity"/>
    <property type="evidence" value="ECO:0007669"/>
    <property type="project" value="UniProtKB-ARBA"/>
</dbReference>
<dbReference type="InterPro" id="IPR003593">
    <property type="entry name" value="AAA+_ATPase"/>
</dbReference>
<dbReference type="OrthoDB" id="10254455at2759"/>
<feature type="compositionally biased region" description="Basic residues" evidence="7">
    <location>
        <begin position="1"/>
        <end position="11"/>
    </location>
</feature>
<evidence type="ECO:0000256" key="4">
    <source>
        <dbReference type="ARBA" id="ARBA00022840"/>
    </source>
</evidence>
<dbReference type="InterPro" id="IPR041569">
    <property type="entry name" value="AAA_lid_3"/>
</dbReference>
<gene>
    <name evidence="9" type="ORF">CLIB1423_12S01728</name>
</gene>